<protein>
    <recommendedName>
        <fullName evidence="2">TIR domain-containing protein</fullName>
    </recommendedName>
</protein>
<organism evidence="3 4">
    <name type="scientific">Physocladia obscura</name>
    <dbReference type="NCBI Taxonomy" id="109957"/>
    <lineage>
        <taxon>Eukaryota</taxon>
        <taxon>Fungi</taxon>
        <taxon>Fungi incertae sedis</taxon>
        <taxon>Chytridiomycota</taxon>
        <taxon>Chytridiomycota incertae sedis</taxon>
        <taxon>Chytridiomycetes</taxon>
        <taxon>Chytridiales</taxon>
        <taxon>Chytriomycetaceae</taxon>
        <taxon>Physocladia</taxon>
    </lineage>
</organism>
<dbReference type="Pfam" id="PF13676">
    <property type="entry name" value="TIR_2"/>
    <property type="match status" value="1"/>
</dbReference>
<dbReference type="GO" id="GO:0007165">
    <property type="term" value="P:signal transduction"/>
    <property type="evidence" value="ECO:0007669"/>
    <property type="project" value="InterPro"/>
</dbReference>
<proteinExistence type="predicted"/>
<evidence type="ECO:0000313" key="4">
    <source>
        <dbReference type="Proteomes" id="UP001211907"/>
    </source>
</evidence>
<dbReference type="InterPro" id="IPR035897">
    <property type="entry name" value="Toll_tir_struct_dom_sf"/>
</dbReference>
<dbReference type="Gene3D" id="3.40.50.300">
    <property type="entry name" value="P-loop containing nucleotide triphosphate hydrolases"/>
    <property type="match status" value="1"/>
</dbReference>
<keyword evidence="1" id="KW-0175">Coiled coil</keyword>
<dbReference type="AlphaFoldDB" id="A0AAD5SVA6"/>
<dbReference type="Gene3D" id="3.40.50.10140">
    <property type="entry name" value="Toll/interleukin-1 receptor homology (TIR) domain"/>
    <property type="match status" value="1"/>
</dbReference>
<dbReference type="EMBL" id="JADGJH010002281">
    <property type="protein sequence ID" value="KAJ3100449.1"/>
    <property type="molecule type" value="Genomic_DNA"/>
</dbReference>
<feature type="coiled-coil region" evidence="1">
    <location>
        <begin position="92"/>
        <end position="149"/>
    </location>
</feature>
<keyword evidence="4" id="KW-1185">Reference proteome</keyword>
<evidence type="ECO:0000313" key="3">
    <source>
        <dbReference type="EMBL" id="KAJ3100449.1"/>
    </source>
</evidence>
<feature type="domain" description="TIR" evidence="2">
    <location>
        <begin position="191"/>
        <end position="277"/>
    </location>
</feature>
<dbReference type="SUPFAM" id="SSF52540">
    <property type="entry name" value="P-loop containing nucleoside triphosphate hydrolases"/>
    <property type="match status" value="1"/>
</dbReference>
<evidence type="ECO:0000259" key="2">
    <source>
        <dbReference type="Pfam" id="PF13676"/>
    </source>
</evidence>
<reference evidence="3" key="1">
    <citation type="submission" date="2020-05" db="EMBL/GenBank/DDBJ databases">
        <title>Phylogenomic resolution of chytrid fungi.</title>
        <authorList>
            <person name="Stajich J.E."/>
            <person name="Amses K."/>
            <person name="Simmons R."/>
            <person name="Seto K."/>
            <person name="Myers J."/>
            <person name="Bonds A."/>
            <person name="Quandt C.A."/>
            <person name="Barry K."/>
            <person name="Liu P."/>
            <person name="Grigoriev I."/>
            <person name="Longcore J.E."/>
            <person name="James T.Y."/>
        </authorList>
    </citation>
    <scope>NUCLEOTIDE SEQUENCE</scope>
    <source>
        <strain evidence="3">JEL0513</strain>
    </source>
</reference>
<gene>
    <name evidence="3" type="ORF">HK100_004713</name>
</gene>
<dbReference type="InterPro" id="IPR027417">
    <property type="entry name" value="P-loop_NTPase"/>
</dbReference>
<dbReference type="Proteomes" id="UP001211907">
    <property type="component" value="Unassembled WGS sequence"/>
</dbReference>
<dbReference type="SUPFAM" id="SSF52200">
    <property type="entry name" value="Toll/Interleukin receptor TIR domain"/>
    <property type="match status" value="1"/>
</dbReference>
<evidence type="ECO:0000256" key="1">
    <source>
        <dbReference type="SAM" id="Coils"/>
    </source>
</evidence>
<name>A0AAD5SVA6_9FUNG</name>
<accession>A0AAD5SVA6</accession>
<sequence length="473" mass="53215">MKLAFGCLGNIPVCPRFAQPYSLNNSTQSVDGKNLLKTFSVAEHSLNWVKKRANECRQIQQRQQQRQFDCCSYGKNFKTNAQVGRFRTEYFEENLIRLIEHTRNEIRDIETNIDELQEHQGMPYIVARLQELESQLEILRKKGSCVQQKLSPPSSALNLLLALPQTEVTDDLNIVAESLPPIKSHPNSKSVIFSHCWNDKHIVQPVAKLLEDNGVNVLFDKGVNVNPDLYQSIIDDTDIVLAFISDDYAQSQNCNFELMLSEKRGNSIISVYLAYSDLIKRATDTFLTADQYFAIIDHDSGHPTGHASKKYTVNISYTSPPSLGIACPPLPYSNPKHYIDRNNIWYSIDNAFQSENYCVLHGVGGSGKTYTAAKYGYQQIQSGQNVAWLKCDTVAHAKSSYRDSALAVSHNPANIGKLTDVLALSFYQTMNDIAQNDIRCKFLLILDNVDNYVDVENIVTAHTSANCQVLITT</sequence>
<dbReference type="InterPro" id="IPR000157">
    <property type="entry name" value="TIR_dom"/>
</dbReference>
<comment type="caution">
    <text evidence="3">The sequence shown here is derived from an EMBL/GenBank/DDBJ whole genome shotgun (WGS) entry which is preliminary data.</text>
</comment>